<accession>A0A0A5FZK6</accession>
<reference evidence="1 2" key="1">
    <citation type="submission" date="2013-08" db="EMBL/GenBank/DDBJ databases">
        <authorList>
            <person name="Huang J."/>
            <person name="Wang G."/>
        </authorList>
    </citation>
    <scope>NUCLEOTIDE SEQUENCE [LARGE SCALE GENOMIC DNA]</scope>
    <source>
        <strain evidence="1 2">BH030004</strain>
    </source>
</reference>
<comment type="caution">
    <text evidence="1">The sequence shown here is derived from an EMBL/GenBank/DDBJ whole genome shotgun (WGS) entry which is preliminary data.</text>
</comment>
<keyword evidence="2" id="KW-1185">Reference proteome</keyword>
<name>A0A0A5FZK6_9BACI</name>
<dbReference type="RefSeq" id="WP_027447359.1">
    <property type="nucleotide sequence ID" value="NZ_AULJ01000060.1"/>
</dbReference>
<protein>
    <submittedName>
        <fullName evidence="1">Uncharacterized protein</fullName>
    </submittedName>
</protein>
<dbReference type="EMBL" id="AVPF01000061">
    <property type="protein sequence ID" value="KGX84255.1"/>
    <property type="molecule type" value="Genomic_DNA"/>
</dbReference>
<organism evidence="1 2">
    <name type="scientific">Pontibacillus marinus BH030004 = DSM 16465</name>
    <dbReference type="NCBI Taxonomy" id="1385511"/>
    <lineage>
        <taxon>Bacteria</taxon>
        <taxon>Bacillati</taxon>
        <taxon>Bacillota</taxon>
        <taxon>Bacilli</taxon>
        <taxon>Bacillales</taxon>
        <taxon>Bacillaceae</taxon>
        <taxon>Pontibacillus</taxon>
    </lineage>
</organism>
<dbReference type="OrthoDB" id="2691856at2"/>
<evidence type="ECO:0000313" key="2">
    <source>
        <dbReference type="Proteomes" id="UP000030403"/>
    </source>
</evidence>
<dbReference type="eggNOG" id="ENOG5030CDP">
    <property type="taxonomic scope" value="Bacteria"/>
</dbReference>
<sequence length="78" mass="9349">MTFKVIAYYNRATRISFEKPSPTREELVFYDYDAAKRFVSRLKDDWVYSRYRFQIVHVQGELIPPITRVEPTKALVCQ</sequence>
<dbReference type="STRING" id="1385511.GCA_000425225_03854"/>
<evidence type="ECO:0000313" key="1">
    <source>
        <dbReference type="EMBL" id="KGX84255.1"/>
    </source>
</evidence>
<dbReference type="Proteomes" id="UP000030403">
    <property type="component" value="Unassembled WGS sequence"/>
</dbReference>
<dbReference type="AlphaFoldDB" id="A0A0A5FZK6"/>
<proteinExistence type="predicted"/>
<gene>
    <name evidence="1" type="ORF">N783_17955</name>
</gene>